<feature type="compositionally biased region" description="Gly residues" evidence="2">
    <location>
        <begin position="269"/>
        <end position="282"/>
    </location>
</feature>
<protein>
    <submittedName>
        <fullName evidence="3">Uncharacterized protein</fullName>
    </submittedName>
</protein>
<gene>
    <name evidence="3" type="ORF">M422DRAFT_275142</name>
</gene>
<organism evidence="3 4">
    <name type="scientific">Sphaerobolus stellatus (strain SS14)</name>
    <dbReference type="NCBI Taxonomy" id="990650"/>
    <lineage>
        <taxon>Eukaryota</taxon>
        <taxon>Fungi</taxon>
        <taxon>Dikarya</taxon>
        <taxon>Basidiomycota</taxon>
        <taxon>Agaricomycotina</taxon>
        <taxon>Agaricomycetes</taxon>
        <taxon>Phallomycetidae</taxon>
        <taxon>Geastrales</taxon>
        <taxon>Sphaerobolaceae</taxon>
        <taxon>Sphaerobolus</taxon>
    </lineage>
</organism>
<feature type="compositionally biased region" description="Polar residues" evidence="2">
    <location>
        <begin position="156"/>
        <end position="168"/>
    </location>
</feature>
<dbReference type="AlphaFoldDB" id="A0A0C9U4U1"/>
<name>A0A0C9U4U1_SPHS4</name>
<sequence length="817" mass="90803">LKANVDTGAVASAAGVGIGVGWNFKCSSSRGATLILHEKAARFDALEKRRYIDLICQSAHQWLSFANNKDNGRNIDIVDLVLITGYDRTCSWDSAAFDEESRNSEISFTLSGPAGAGEVSFGLKGKWTSSKSVLKNEGKSSLPCDCSVPDPKESTSETSTNKVETPKDITSLTIKRPLSDNDHRNQAVFIRGYRVCSRLSLVYKWLKRVGDGQDGFCYYHAKKPKTRQKGKRATSPGSPSDTRPNIEDSIELEDIRAPSPGNRDDQPPGSGGSHPPGPGGSGDQSSGFDGGNYPPEFSGGGRSPGPQAGNSGSRSRSPMPGAGRSPEPGSTSRSRSPPVRTWSPPPARARSPPPTTTTGRTRSPPPSRTHSPPSQAQAVRSWSPPHARARSPRPGGKSRAPTPEQFSITYASSRSGQEWQELASLMASVLGKEYRNPAGLQVQEEERVMQMVDSSGRQIPYIEDRLEEYDRSYQVNHQGGQRLGKETPPETKSNNGLRRPESSKTQLPAEKIELKGVIRTEPSPWDVLMVYILDKSEKADLAVLHDEDFEILADTNVSSTQELEEYLGRDSPAVHVVNSVGMFEPTYREFQRNEPPDTSAPSTFDDDPTSRSATDESLQKRHMMKDEILQNLMRPEAVFDENGFRWIQNEEDELDKEIERLRCAYSILQVEVVHLQYRKQISRAPNWVKKYQYDKVLDHHALDGLRFELMMELQQRIKELSDKLDDLSVQLKDMKVSYRHFYSVFFIDISVLLTSLPMLEQKYRNEALADGANEEGVGSLLLSPEIIQAFDSTLRADLRRYNPKEGEETLFHVTGTV</sequence>
<feature type="compositionally biased region" description="Polar residues" evidence="2">
    <location>
        <begin position="404"/>
        <end position="417"/>
    </location>
</feature>
<evidence type="ECO:0000313" key="4">
    <source>
        <dbReference type="Proteomes" id="UP000054279"/>
    </source>
</evidence>
<accession>A0A0C9U4U1</accession>
<feature type="non-terminal residue" evidence="3">
    <location>
        <position position="1"/>
    </location>
</feature>
<proteinExistence type="predicted"/>
<feature type="compositionally biased region" description="Low complexity" evidence="2">
    <location>
        <begin position="356"/>
        <end position="386"/>
    </location>
</feature>
<feature type="region of interest" description="Disordered" evidence="2">
    <location>
        <begin position="590"/>
        <end position="620"/>
    </location>
</feature>
<keyword evidence="4" id="KW-1185">Reference proteome</keyword>
<evidence type="ECO:0000313" key="3">
    <source>
        <dbReference type="EMBL" id="KIJ24142.1"/>
    </source>
</evidence>
<feature type="region of interest" description="Disordered" evidence="2">
    <location>
        <begin position="477"/>
        <end position="507"/>
    </location>
</feature>
<feature type="coiled-coil region" evidence="1">
    <location>
        <begin position="710"/>
        <end position="737"/>
    </location>
</feature>
<feature type="region of interest" description="Disordered" evidence="2">
    <location>
        <begin position="135"/>
        <end position="168"/>
    </location>
</feature>
<keyword evidence="1" id="KW-0175">Coiled coil</keyword>
<feature type="region of interest" description="Disordered" evidence="2">
    <location>
        <begin position="224"/>
        <end position="417"/>
    </location>
</feature>
<reference evidence="3 4" key="1">
    <citation type="submission" date="2014-06" db="EMBL/GenBank/DDBJ databases">
        <title>Evolutionary Origins and Diversification of the Mycorrhizal Mutualists.</title>
        <authorList>
            <consortium name="DOE Joint Genome Institute"/>
            <consortium name="Mycorrhizal Genomics Consortium"/>
            <person name="Kohler A."/>
            <person name="Kuo A."/>
            <person name="Nagy L.G."/>
            <person name="Floudas D."/>
            <person name="Copeland A."/>
            <person name="Barry K.W."/>
            <person name="Cichocki N."/>
            <person name="Veneault-Fourrey C."/>
            <person name="LaButti K."/>
            <person name="Lindquist E.A."/>
            <person name="Lipzen A."/>
            <person name="Lundell T."/>
            <person name="Morin E."/>
            <person name="Murat C."/>
            <person name="Riley R."/>
            <person name="Ohm R."/>
            <person name="Sun H."/>
            <person name="Tunlid A."/>
            <person name="Henrissat B."/>
            <person name="Grigoriev I.V."/>
            <person name="Hibbett D.S."/>
            <person name="Martin F."/>
        </authorList>
    </citation>
    <scope>NUCLEOTIDE SEQUENCE [LARGE SCALE GENOMIC DNA]</scope>
    <source>
        <strain evidence="3 4">SS14</strain>
    </source>
</reference>
<dbReference type="EMBL" id="KN837527">
    <property type="protein sequence ID" value="KIJ24142.1"/>
    <property type="molecule type" value="Genomic_DNA"/>
</dbReference>
<evidence type="ECO:0000256" key="1">
    <source>
        <dbReference type="SAM" id="Coils"/>
    </source>
</evidence>
<evidence type="ECO:0000256" key="2">
    <source>
        <dbReference type="SAM" id="MobiDB-lite"/>
    </source>
</evidence>
<dbReference type="Proteomes" id="UP000054279">
    <property type="component" value="Unassembled WGS sequence"/>
</dbReference>
<feature type="compositionally biased region" description="Pro residues" evidence="2">
    <location>
        <begin position="343"/>
        <end position="355"/>
    </location>
</feature>
<feature type="compositionally biased region" description="Low complexity" evidence="2">
    <location>
        <begin position="324"/>
        <end position="342"/>
    </location>
</feature>
<dbReference type="HOGENOM" id="CLU_345871_0_0_1"/>
<dbReference type="OrthoDB" id="3222453at2759"/>